<dbReference type="RefSeq" id="WP_013778590.1">
    <property type="nucleotide sequence ID" value="NC_015519.1"/>
</dbReference>
<dbReference type="HOGENOM" id="CLU_2959300_0_0_9"/>
<dbReference type="Proteomes" id="UP000010802">
    <property type="component" value="Chromosome"/>
</dbReference>
<keyword evidence="3" id="KW-1185">Reference proteome</keyword>
<sequence length="59" mass="6742">MNPMNTNQNTGLENSDNNFVPISNPYTLFLILLLLIISFGALDRMIKIIRSFLLKEAEE</sequence>
<accession>L0S3F9</accession>
<keyword evidence="1" id="KW-1133">Transmembrane helix</keyword>
<accession>F4LVZ9</accession>
<protein>
    <submittedName>
        <fullName evidence="2">Uncharacterized protein</fullName>
    </submittedName>
</protein>
<name>F4LVZ9_TEPAE</name>
<evidence type="ECO:0000313" key="2">
    <source>
        <dbReference type="EMBL" id="CCP26413.1"/>
    </source>
</evidence>
<organism evidence="2 3">
    <name type="scientific">Tepidanaerobacter acetatoxydans (strain DSM 21804 / JCM 16047 / Re1)</name>
    <dbReference type="NCBI Taxonomy" id="1209989"/>
    <lineage>
        <taxon>Bacteria</taxon>
        <taxon>Bacillati</taxon>
        <taxon>Bacillota</taxon>
        <taxon>Clostridia</taxon>
        <taxon>Thermosediminibacterales</taxon>
        <taxon>Tepidanaerobacteraceae</taxon>
        <taxon>Tepidanaerobacter</taxon>
    </lineage>
</organism>
<dbReference type="EMBL" id="HF563609">
    <property type="protein sequence ID" value="CCP26413.1"/>
    <property type="molecule type" value="Genomic_DNA"/>
</dbReference>
<keyword evidence="1" id="KW-0812">Transmembrane</keyword>
<keyword evidence="1" id="KW-0472">Membrane</keyword>
<proteinExistence type="predicted"/>
<dbReference type="PATRIC" id="fig|1209989.3.peg.1879"/>
<feature type="transmembrane region" description="Helical" evidence="1">
    <location>
        <begin position="26"/>
        <end position="46"/>
    </location>
</feature>
<dbReference type="STRING" id="1209989.TepRe1_1521"/>
<evidence type="ECO:0000313" key="3">
    <source>
        <dbReference type="Proteomes" id="UP000010802"/>
    </source>
</evidence>
<dbReference type="KEGG" id="tep:TepRe1_1521"/>
<evidence type="ECO:0000256" key="1">
    <source>
        <dbReference type="SAM" id="Phobius"/>
    </source>
</evidence>
<dbReference type="KEGG" id="tae:TepiRe1_1636"/>
<dbReference type="AlphaFoldDB" id="F4LVZ9"/>
<reference evidence="3" key="1">
    <citation type="journal article" date="2013" name="Genome Announc.">
        <title>First genome sequence of a syntrophic acetate-oxidizing bacterium, Tepidanaerobacter acetatoxydans strain Re1.</title>
        <authorList>
            <person name="Manzoor S."/>
            <person name="Bongcam-Rudloff E."/>
            <person name="Schnurer A."/>
            <person name="Muller B."/>
        </authorList>
    </citation>
    <scope>NUCLEOTIDE SEQUENCE [LARGE SCALE GENOMIC DNA]</scope>
    <source>
        <strain evidence="3">Re1</strain>
    </source>
</reference>
<gene>
    <name evidence="2" type="ordered locus">TEPIRE1_1636</name>
</gene>